<gene>
    <name evidence="9" type="ORF">ACFS5N_16580</name>
</gene>
<reference evidence="10" key="1">
    <citation type="journal article" date="2019" name="Int. J. Syst. Evol. Microbiol.">
        <title>The Global Catalogue of Microorganisms (GCM) 10K type strain sequencing project: providing services to taxonomists for standard genome sequencing and annotation.</title>
        <authorList>
            <consortium name="The Broad Institute Genomics Platform"/>
            <consortium name="The Broad Institute Genome Sequencing Center for Infectious Disease"/>
            <person name="Wu L."/>
            <person name="Ma J."/>
        </authorList>
    </citation>
    <scope>NUCLEOTIDE SEQUENCE [LARGE SCALE GENOMIC DNA]</scope>
    <source>
        <strain evidence="10">KCTC 22437</strain>
    </source>
</reference>
<feature type="transmembrane region" description="Helical" evidence="7">
    <location>
        <begin position="91"/>
        <end position="114"/>
    </location>
</feature>
<dbReference type="RefSeq" id="WP_377188106.1">
    <property type="nucleotide sequence ID" value="NZ_JBHUPD010000003.1"/>
</dbReference>
<feature type="transmembrane region" description="Helical" evidence="7">
    <location>
        <begin position="17"/>
        <end position="37"/>
    </location>
</feature>
<feature type="transmembrane region" description="Helical" evidence="7">
    <location>
        <begin position="307"/>
        <end position="336"/>
    </location>
</feature>
<dbReference type="InterPro" id="IPR002656">
    <property type="entry name" value="Acyl_transf_3_dom"/>
</dbReference>
<keyword evidence="9" id="KW-0012">Acyltransferase</keyword>
<dbReference type="PANTHER" id="PTHR40074">
    <property type="entry name" value="O-ACETYLTRANSFERASE WECH"/>
    <property type="match status" value="1"/>
</dbReference>
<sequence>MAPATPKNIDWINSLRLIALLAVIVLHVSAIPLGQYGHIDIDTWLTADFYNALVRFAVPVFVMITGALTLHRDYELGAFLKKRLSRVVIPFIFWSLVYVWYSWYIEILVFTGNWWADSKLVLHQLKYSASYHLWYVYMLIGLYFVIPVISIFVRNATKRQLEYFLAMWFIAMLLTQPGISRFNPQVDIHYFSGYAGYLVLGHYLTFCVNYSRRLLITIWSMFFSLLIIITISTYFMYKYTTWITLLYEPLGPPVVLLAGSVFLLARFTKMQLPGFIIKAKDFACTYNYGIYLSHALILYFLDDPFGISFKLCTSILSIPLTAVICFGISLLLVWLLSKLPVFGKWLAGL</sequence>
<name>A0ABW5YGS4_9SPHI</name>
<proteinExistence type="inferred from homology"/>
<comment type="subcellular location">
    <subcellularLocation>
        <location evidence="1">Cell membrane</location>
        <topology evidence="1">Multi-pass membrane protein</topology>
    </subcellularLocation>
</comment>
<dbReference type="GO" id="GO:0016746">
    <property type="term" value="F:acyltransferase activity"/>
    <property type="evidence" value="ECO:0007669"/>
    <property type="project" value="UniProtKB-KW"/>
</dbReference>
<dbReference type="PANTHER" id="PTHR40074:SF2">
    <property type="entry name" value="O-ACETYLTRANSFERASE WECH"/>
    <property type="match status" value="1"/>
</dbReference>
<feature type="transmembrane region" description="Helical" evidence="7">
    <location>
        <begin position="249"/>
        <end position="267"/>
    </location>
</feature>
<keyword evidence="3" id="KW-1003">Cell membrane</keyword>
<comment type="similarity">
    <text evidence="2">Belongs to the acyltransferase 3 family.</text>
</comment>
<dbReference type="Proteomes" id="UP001597557">
    <property type="component" value="Unassembled WGS sequence"/>
</dbReference>
<evidence type="ECO:0000256" key="5">
    <source>
        <dbReference type="ARBA" id="ARBA00022989"/>
    </source>
</evidence>
<feature type="transmembrane region" description="Helical" evidence="7">
    <location>
        <begin position="279"/>
        <end position="301"/>
    </location>
</feature>
<keyword evidence="4 7" id="KW-0812">Transmembrane</keyword>
<evidence type="ECO:0000256" key="2">
    <source>
        <dbReference type="ARBA" id="ARBA00007400"/>
    </source>
</evidence>
<evidence type="ECO:0000256" key="4">
    <source>
        <dbReference type="ARBA" id="ARBA00022692"/>
    </source>
</evidence>
<accession>A0ABW5YGS4</accession>
<dbReference type="Pfam" id="PF01757">
    <property type="entry name" value="Acyl_transf_3"/>
    <property type="match status" value="1"/>
</dbReference>
<evidence type="ECO:0000256" key="6">
    <source>
        <dbReference type="ARBA" id="ARBA00023136"/>
    </source>
</evidence>
<feature type="transmembrane region" description="Helical" evidence="7">
    <location>
        <begin position="49"/>
        <end position="70"/>
    </location>
</feature>
<feature type="transmembrane region" description="Helical" evidence="7">
    <location>
        <begin position="134"/>
        <end position="153"/>
    </location>
</feature>
<protein>
    <submittedName>
        <fullName evidence="9">Acyltransferase</fullName>
    </submittedName>
</protein>
<evidence type="ECO:0000259" key="8">
    <source>
        <dbReference type="Pfam" id="PF01757"/>
    </source>
</evidence>
<keyword evidence="9" id="KW-0808">Transferase</keyword>
<evidence type="ECO:0000313" key="9">
    <source>
        <dbReference type="EMBL" id="MFD2874100.1"/>
    </source>
</evidence>
<evidence type="ECO:0000256" key="1">
    <source>
        <dbReference type="ARBA" id="ARBA00004651"/>
    </source>
</evidence>
<evidence type="ECO:0000256" key="3">
    <source>
        <dbReference type="ARBA" id="ARBA00022475"/>
    </source>
</evidence>
<feature type="transmembrane region" description="Helical" evidence="7">
    <location>
        <begin position="214"/>
        <end position="237"/>
    </location>
</feature>
<feature type="transmembrane region" description="Helical" evidence="7">
    <location>
        <begin position="165"/>
        <end position="182"/>
    </location>
</feature>
<feature type="domain" description="Acyltransferase 3" evidence="8">
    <location>
        <begin position="10"/>
        <end position="336"/>
    </location>
</feature>
<feature type="transmembrane region" description="Helical" evidence="7">
    <location>
        <begin position="188"/>
        <end position="207"/>
    </location>
</feature>
<dbReference type="EMBL" id="JBHUPD010000003">
    <property type="protein sequence ID" value="MFD2874100.1"/>
    <property type="molecule type" value="Genomic_DNA"/>
</dbReference>
<evidence type="ECO:0000256" key="7">
    <source>
        <dbReference type="SAM" id="Phobius"/>
    </source>
</evidence>
<evidence type="ECO:0000313" key="10">
    <source>
        <dbReference type="Proteomes" id="UP001597557"/>
    </source>
</evidence>
<comment type="caution">
    <text evidence="9">The sequence shown here is derived from an EMBL/GenBank/DDBJ whole genome shotgun (WGS) entry which is preliminary data.</text>
</comment>
<keyword evidence="10" id="KW-1185">Reference proteome</keyword>
<keyword evidence="6 7" id="KW-0472">Membrane</keyword>
<organism evidence="9 10">
    <name type="scientific">Mucilaginibacter ximonensis</name>
    <dbReference type="NCBI Taxonomy" id="538021"/>
    <lineage>
        <taxon>Bacteria</taxon>
        <taxon>Pseudomonadati</taxon>
        <taxon>Bacteroidota</taxon>
        <taxon>Sphingobacteriia</taxon>
        <taxon>Sphingobacteriales</taxon>
        <taxon>Sphingobacteriaceae</taxon>
        <taxon>Mucilaginibacter</taxon>
    </lineage>
</organism>
<keyword evidence="5 7" id="KW-1133">Transmembrane helix</keyword>